<keyword evidence="11 14" id="KW-0472">Membrane</keyword>
<dbReference type="Pfam" id="PF22099">
    <property type="entry name" value="MRS2-like"/>
    <property type="match status" value="1"/>
</dbReference>
<accession>A0A8E0QQQ6</accession>
<dbReference type="EMBL" id="BBXM02000003">
    <property type="protein sequence ID" value="GIC88790.1"/>
    <property type="molecule type" value="Genomic_DNA"/>
</dbReference>
<evidence type="ECO:0000256" key="10">
    <source>
        <dbReference type="ARBA" id="ARBA00023128"/>
    </source>
</evidence>
<dbReference type="GeneID" id="66992667"/>
<keyword evidence="5 14" id="KW-0999">Mitochondrion inner membrane</keyword>
<keyword evidence="10" id="KW-0496">Mitochondrion</keyword>
<comment type="caution">
    <text evidence="16">The sequence shown here is derived from an EMBL/GenBank/DDBJ whole genome shotgun (WGS) entry which is preliminary data.</text>
</comment>
<evidence type="ECO:0000256" key="3">
    <source>
        <dbReference type="ARBA" id="ARBA00022448"/>
    </source>
</evidence>
<evidence type="ECO:0000256" key="13">
    <source>
        <dbReference type="ARBA" id="ARBA00046701"/>
    </source>
</evidence>
<comment type="subcellular location">
    <subcellularLocation>
        <location evidence="1 14">Mitochondrion inner membrane</location>
        <topology evidence="1 14">Multi-pass membrane protein</topology>
    </subcellularLocation>
</comment>
<evidence type="ECO:0000256" key="1">
    <source>
        <dbReference type="ARBA" id="ARBA00004448"/>
    </source>
</evidence>
<dbReference type="CDD" id="cd12823">
    <property type="entry name" value="Mrs2_Mfm1p-like"/>
    <property type="match status" value="1"/>
</dbReference>
<keyword evidence="8 14" id="KW-1133">Transmembrane helix</keyword>
<dbReference type="Gene3D" id="2.40.128.330">
    <property type="match status" value="1"/>
</dbReference>
<evidence type="ECO:0000256" key="4">
    <source>
        <dbReference type="ARBA" id="ARBA00022692"/>
    </source>
</evidence>
<evidence type="ECO:0000256" key="12">
    <source>
        <dbReference type="ARBA" id="ARBA00046105"/>
    </source>
</evidence>
<dbReference type="PANTHER" id="PTHR13890:SF0">
    <property type="entry name" value="MAGNESIUM TRANSPORTER MRS2 HOMOLOG, MITOCHONDRIAL"/>
    <property type="match status" value="1"/>
</dbReference>
<evidence type="ECO:0000256" key="15">
    <source>
        <dbReference type="SAM" id="MobiDB-lite"/>
    </source>
</evidence>
<organism evidence="16 17">
    <name type="scientific">Aspergillus udagawae</name>
    <dbReference type="NCBI Taxonomy" id="91492"/>
    <lineage>
        <taxon>Eukaryota</taxon>
        <taxon>Fungi</taxon>
        <taxon>Dikarya</taxon>
        <taxon>Ascomycota</taxon>
        <taxon>Pezizomycotina</taxon>
        <taxon>Eurotiomycetes</taxon>
        <taxon>Eurotiomycetidae</taxon>
        <taxon>Eurotiales</taxon>
        <taxon>Aspergillaceae</taxon>
        <taxon>Aspergillus</taxon>
        <taxon>Aspergillus subgen. Fumigati</taxon>
    </lineage>
</organism>
<dbReference type="FunFam" id="1.20.58.340:FF:000005">
    <property type="entry name" value="Inner membrane magnesium transporter MRS2"/>
    <property type="match status" value="1"/>
</dbReference>
<keyword evidence="4 14" id="KW-0812">Transmembrane</keyword>
<sequence>MLSSSHLKTSAPSATLLRFLRSQSDFLSVNSSTCARPPRSKPYIHRALTCNASSRASSTWTCTASAPRRTASQTSIVGIPTLAARSHSSSRPRIWLCTGQAGRSSSIFPFSNAPYSRSASTKSRPLLRRLFDLRRSKTSADKHNRCGGPALIDDGTEGGFTIGRGLAAKATNEPRLRCTEFDKNGNVTLVNGEFKKSELIAKYGLLPRDLRKIDSSTLPHILVRPSAILINLLHLRVLIKHDQVLVFDAYGSTDSYMQSLFVYDLEGKLRQKQTQGFGALPYEFRALEAVLISVTTGLEEEFNGVREPVVRVLRALEEDIDRDKLRHLLIYSKKLGTFEQKARLVRDAIDDLLEADDDLAAMYLTERANDVQREEDDHQEVEMLLESYHKVCDEIVQASGNLVTSIRNTEEVVKAILDANRNSLMLLDLKFSIGTLGLATGTLFSALYGMNLKNFIEESDLGFGAVSVTCFVITAIVCVYGLAKLRKLQRVRMWGEAGVGGAPLTPLTARNGVLSGHRSNWRADSIEPVWGSLPGEARTERIKRLRDSAAAAAARSASADATAQKVSALRNSATANSGAPKGSEHYPTRETQASGSSA</sequence>
<dbReference type="GO" id="GO:0005743">
    <property type="term" value="C:mitochondrial inner membrane"/>
    <property type="evidence" value="ECO:0007669"/>
    <property type="project" value="UniProtKB-SubCell"/>
</dbReference>
<gene>
    <name evidence="16" type="ORF">Aud_005191</name>
</gene>
<feature type="transmembrane region" description="Helical" evidence="14">
    <location>
        <begin position="431"/>
        <end position="449"/>
    </location>
</feature>
<evidence type="ECO:0000256" key="14">
    <source>
        <dbReference type="RuleBase" id="RU366042"/>
    </source>
</evidence>
<protein>
    <recommendedName>
        <fullName evidence="14">Magnesium transporter</fullName>
    </recommendedName>
</protein>
<keyword evidence="6 14" id="KW-0460">Magnesium</keyword>
<keyword evidence="9 14" id="KW-0406">Ion transport</keyword>
<feature type="region of interest" description="Disordered" evidence="15">
    <location>
        <begin position="556"/>
        <end position="598"/>
    </location>
</feature>
<comment type="similarity">
    <text evidence="2 14">Belongs to the CorA metal ion transporter (MIT) (TC 1.A.35) family.</text>
</comment>
<dbReference type="FunFam" id="2.40.128.330:FF:000002">
    <property type="entry name" value="Inner membrane magnesium transporter mrs2"/>
    <property type="match status" value="1"/>
</dbReference>
<name>A0A8E0QQQ6_9EURO</name>
<feature type="compositionally biased region" description="Polar residues" evidence="15">
    <location>
        <begin position="589"/>
        <end position="598"/>
    </location>
</feature>
<reference evidence="16" key="2">
    <citation type="submission" date="2021-01" db="EMBL/GenBank/DDBJ databases">
        <title>Pan-genome distribution and transcriptional activeness of fungal secondary metabolism genes in Aspergillus section Fumigati.</title>
        <authorList>
            <person name="Takahashi H."/>
            <person name="Umemura M."/>
            <person name="Ninomiya A."/>
            <person name="Kusuya Y."/>
            <person name="Urayama S."/>
            <person name="Shimizu M."/>
            <person name="Watanabe A."/>
            <person name="Kamei K."/>
            <person name="Yaguchi T."/>
            <person name="Hagiwara D."/>
        </authorList>
    </citation>
    <scope>NUCLEOTIDE SEQUENCE</scope>
    <source>
        <strain evidence="16">IFM 46973</strain>
    </source>
</reference>
<dbReference type="PANTHER" id="PTHR13890">
    <property type="entry name" value="RNA SPLICING PROTEIN MRS2, MITOCHONDRIAL"/>
    <property type="match status" value="1"/>
</dbReference>
<evidence type="ECO:0000256" key="9">
    <source>
        <dbReference type="ARBA" id="ARBA00023065"/>
    </source>
</evidence>
<comment type="subunit">
    <text evidence="13">Homopentamer. Forms homooligomers. Interacts with MFM1.</text>
</comment>
<feature type="transmembrane region" description="Helical" evidence="14">
    <location>
        <begin position="461"/>
        <end position="483"/>
    </location>
</feature>
<dbReference type="Proteomes" id="UP000036893">
    <property type="component" value="Unassembled WGS sequence"/>
</dbReference>
<evidence type="ECO:0000256" key="11">
    <source>
        <dbReference type="ARBA" id="ARBA00023136"/>
    </source>
</evidence>
<keyword evidence="7" id="KW-0809">Transit peptide</keyword>
<evidence type="ECO:0000256" key="2">
    <source>
        <dbReference type="ARBA" id="ARBA00009765"/>
    </source>
</evidence>
<dbReference type="InterPro" id="IPR039204">
    <property type="entry name" value="MRS2-like"/>
</dbReference>
<evidence type="ECO:0000313" key="16">
    <source>
        <dbReference type="EMBL" id="GIC88790.1"/>
    </source>
</evidence>
<dbReference type="GO" id="GO:0015095">
    <property type="term" value="F:magnesium ion transmembrane transporter activity"/>
    <property type="evidence" value="ECO:0007669"/>
    <property type="project" value="TreeGrafter"/>
</dbReference>
<comment type="function">
    <text evidence="12">High-conductance magnesium-selective channel that mediates the influx of magnesium into the mitochondrial matrix. Essential for the splicing of mRNA group II introns in mitochondria by affecting mitochondrial magnesium concentrations, which are critical for group II intron splicing. It also suppresses a variety of mitochondrial intron mutations and its absence may disturb the assembly of mitochondrial membrane complexes.</text>
</comment>
<evidence type="ECO:0000256" key="7">
    <source>
        <dbReference type="ARBA" id="ARBA00022946"/>
    </source>
</evidence>
<reference evidence="16" key="1">
    <citation type="journal article" date="2015" name="Genome Announc.">
        <title>Draft Genome Sequence of the Pathogenic Filamentous Fungus Aspergillus udagawae Strain IFM 46973T.</title>
        <authorList>
            <person name="Kusuya Y."/>
            <person name="Takahashi-Nakaguchi A."/>
            <person name="Takahashi H."/>
            <person name="Yaguchi T."/>
        </authorList>
    </citation>
    <scope>NUCLEOTIDE SEQUENCE</scope>
    <source>
        <strain evidence="16">IFM 46973</strain>
    </source>
</reference>
<dbReference type="RefSeq" id="XP_043146056.1">
    <property type="nucleotide sequence ID" value="XM_043290121.1"/>
</dbReference>
<proteinExistence type="inferred from homology"/>
<dbReference type="Gene3D" id="1.20.58.340">
    <property type="entry name" value="Magnesium transport protein CorA, transmembrane region"/>
    <property type="match status" value="1"/>
</dbReference>
<evidence type="ECO:0000256" key="5">
    <source>
        <dbReference type="ARBA" id="ARBA00022792"/>
    </source>
</evidence>
<keyword evidence="3 14" id="KW-0813">Transport</keyword>
<evidence type="ECO:0000256" key="8">
    <source>
        <dbReference type="ARBA" id="ARBA00022989"/>
    </source>
</evidence>
<evidence type="ECO:0000313" key="17">
    <source>
        <dbReference type="Proteomes" id="UP000036893"/>
    </source>
</evidence>
<evidence type="ECO:0000256" key="6">
    <source>
        <dbReference type="ARBA" id="ARBA00022842"/>
    </source>
</evidence>
<dbReference type="AlphaFoldDB" id="A0A8E0QQQ6"/>
<dbReference type="GO" id="GO:0045016">
    <property type="term" value="P:mitochondrial magnesium ion transmembrane transport"/>
    <property type="evidence" value="ECO:0007669"/>
    <property type="project" value="UniProtKB-ARBA"/>
</dbReference>